<evidence type="ECO:0000256" key="2">
    <source>
        <dbReference type="SAM" id="SignalP"/>
    </source>
</evidence>
<comment type="caution">
    <text evidence="3">The sequence shown here is derived from an EMBL/GenBank/DDBJ whole genome shotgun (WGS) entry which is preliminary data.</text>
</comment>
<dbReference type="EMBL" id="MCFG01000149">
    <property type="protein sequence ID" value="ORX80314.1"/>
    <property type="molecule type" value="Genomic_DNA"/>
</dbReference>
<protein>
    <recommendedName>
        <fullName evidence="5">Transmembrane protein</fullName>
    </recommendedName>
</protein>
<feature type="signal peptide" evidence="2">
    <location>
        <begin position="1"/>
        <end position="27"/>
    </location>
</feature>
<evidence type="ECO:0000313" key="4">
    <source>
        <dbReference type="Proteomes" id="UP000193944"/>
    </source>
</evidence>
<keyword evidence="2" id="KW-0732">Signal</keyword>
<evidence type="ECO:0000256" key="1">
    <source>
        <dbReference type="SAM" id="Phobius"/>
    </source>
</evidence>
<gene>
    <name evidence="3" type="ORF">BCR32DRAFT_245730</name>
</gene>
<dbReference type="Proteomes" id="UP000193944">
    <property type="component" value="Unassembled WGS sequence"/>
</dbReference>
<proteinExistence type="predicted"/>
<reference evidence="3 4" key="2">
    <citation type="submission" date="2016-08" db="EMBL/GenBank/DDBJ databases">
        <title>Pervasive Adenine N6-methylation of Active Genes in Fungi.</title>
        <authorList>
            <consortium name="DOE Joint Genome Institute"/>
            <person name="Mondo S.J."/>
            <person name="Dannebaum R.O."/>
            <person name="Kuo R.C."/>
            <person name="Labutti K."/>
            <person name="Haridas S."/>
            <person name="Kuo A."/>
            <person name="Salamov A."/>
            <person name="Ahrendt S.R."/>
            <person name="Lipzen A."/>
            <person name="Sullivan W."/>
            <person name="Andreopoulos W.B."/>
            <person name="Clum A."/>
            <person name="Lindquist E."/>
            <person name="Daum C."/>
            <person name="Ramamoorthy G.K."/>
            <person name="Gryganskyi A."/>
            <person name="Culley D."/>
            <person name="Magnuson J.K."/>
            <person name="James T.Y."/>
            <person name="O'Malley M.A."/>
            <person name="Stajich J.E."/>
            <person name="Spatafora J.W."/>
            <person name="Visel A."/>
            <person name="Grigoriev I.V."/>
        </authorList>
    </citation>
    <scope>NUCLEOTIDE SEQUENCE [LARGE SCALE GENOMIC DNA]</scope>
    <source>
        <strain evidence="3 4">S4</strain>
    </source>
</reference>
<accession>A0A1Y1X4R9</accession>
<organism evidence="3 4">
    <name type="scientific">Anaeromyces robustus</name>
    <dbReference type="NCBI Taxonomy" id="1754192"/>
    <lineage>
        <taxon>Eukaryota</taxon>
        <taxon>Fungi</taxon>
        <taxon>Fungi incertae sedis</taxon>
        <taxon>Chytridiomycota</taxon>
        <taxon>Chytridiomycota incertae sedis</taxon>
        <taxon>Neocallimastigomycetes</taxon>
        <taxon>Neocallimastigales</taxon>
        <taxon>Neocallimastigaceae</taxon>
        <taxon>Anaeromyces</taxon>
    </lineage>
</organism>
<evidence type="ECO:0008006" key="5">
    <source>
        <dbReference type="Google" id="ProtNLM"/>
    </source>
</evidence>
<sequence>MFNINSKLNKIYFFLTLIILFVISVNADNENETSTEESCDSQMKAYFNCVGIELDDNGRAKEITNYDQNKFLSNMCSDDCKMILLNENSLSKCTKEETRKTGISSTIDEKNYNASCMKDEYGNWCSYTKVLDISEVKSSTELKEILEESCRSKQCSGGLKTYLLGYGKQYKCESEPIENNGLQNENHSQDNIVTHSGSENIKYYSLHCTFSALILLTLWIYIFH</sequence>
<evidence type="ECO:0000313" key="3">
    <source>
        <dbReference type="EMBL" id="ORX80314.1"/>
    </source>
</evidence>
<reference evidence="3 4" key="1">
    <citation type="submission" date="2016-08" db="EMBL/GenBank/DDBJ databases">
        <title>A Parts List for Fungal Cellulosomes Revealed by Comparative Genomics.</title>
        <authorList>
            <consortium name="DOE Joint Genome Institute"/>
            <person name="Haitjema C.H."/>
            <person name="Gilmore S.P."/>
            <person name="Henske J.K."/>
            <person name="Solomon K.V."/>
            <person name="De Groot R."/>
            <person name="Kuo A."/>
            <person name="Mondo S.J."/>
            <person name="Salamov A.A."/>
            <person name="Labutti K."/>
            <person name="Zhao Z."/>
            <person name="Chiniquy J."/>
            <person name="Barry K."/>
            <person name="Brewer H.M."/>
            <person name="Purvine S.O."/>
            <person name="Wright A.T."/>
            <person name="Boxma B."/>
            <person name="Van Alen T."/>
            <person name="Hackstein J.H."/>
            <person name="Baker S.E."/>
            <person name="Grigoriev I.V."/>
            <person name="O'Malley M.A."/>
        </authorList>
    </citation>
    <scope>NUCLEOTIDE SEQUENCE [LARGE SCALE GENOMIC DNA]</scope>
    <source>
        <strain evidence="3 4">S4</strain>
    </source>
</reference>
<keyword evidence="1" id="KW-1133">Transmembrane helix</keyword>
<feature type="transmembrane region" description="Helical" evidence="1">
    <location>
        <begin position="203"/>
        <end position="223"/>
    </location>
</feature>
<keyword evidence="1" id="KW-0472">Membrane</keyword>
<keyword evidence="1" id="KW-0812">Transmembrane</keyword>
<dbReference type="AlphaFoldDB" id="A0A1Y1X4R9"/>
<name>A0A1Y1X4R9_9FUNG</name>
<keyword evidence="4" id="KW-1185">Reference proteome</keyword>
<feature type="chain" id="PRO_5012575922" description="Transmembrane protein" evidence="2">
    <location>
        <begin position="28"/>
        <end position="224"/>
    </location>
</feature>